<dbReference type="STRING" id="1416778.SAMN05443633_103132"/>
<name>A0A1M4ZE93_9FLAO</name>
<sequence>MIKQIIASALITASVCAFAQTKVVEGTKFTTDDNLEKDEKLVLADDYNSYMFSVINIDGLMRNVFPHKKLLMRKLDQNGSLVDTYTQDYANKTNGVLHNYLGSQQIDEDKFVAFTEEYFGKENRKEVFQHVFSKKSGTFTTKSIAKYTIESTNKSGTTYVVFSENGKYAAVFNDRYANKKTDNINDALVIDLRTLSPLWSKEISLSSDYVEKSLTLTNSGKIVLLRKAAGWKESYKMEMVSNTEDKDLPFDDKYIPEKLYAISKNDNDYLVTFGRKNQAVTLGGSTFGTVMFYDIKSGKSVISNTNLAGAKDMSDVKVIKTIVKGDEVLMAVQQETITRPLPTAMNRFPDPVYKLDVGVLIKFNKEGEVKQFVPLGSNPMGRRIQVIESGDNLYVSSFYPKGAFGNTGFSMKAFDFSGLTPRELTSDYKGKNFFMNYGFTDGNLIQFVSNVNKLLFLQKSGKDVQMVSLYNFVK</sequence>
<dbReference type="SUPFAM" id="SSF82171">
    <property type="entry name" value="DPP6 N-terminal domain-like"/>
    <property type="match status" value="1"/>
</dbReference>
<dbReference type="OrthoDB" id="1216284at2"/>
<dbReference type="Proteomes" id="UP000184518">
    <property type="component" value="Unassembled WGS sequence"/>
</dbReference>
<feature type="chain" id="PRO_5012318900" evidence="1">
    <location>
        <begin position="20"/>
        <end position="474"/>
    </location>
</feature>
<dbReference type="EMBL" id="FQUT01000003">
    <property type="protein sequence ID" value="SHF16102.1"/>
    <property type="molecule type" value="Genomic_DNA"/>
</dbReference>
<proteinExistence type="predicted"/>
<keyword evidence="3" id="KW-1185">Reference proteome</keyword>
<evidence type="ECO:0000256" key="1">
    <source>
        <dbReference type="SAM" id="SignalP"/>
    </source>
</evidence>
<evidence type="ECO:0000313" key="2">
    <source>
        <dbReference type="EMBL" id="SHF16102.1"/>
    </source>
</evidence>
<accession>A0A1M4ZE93</accession>
<evidence type="ECO:0000313" key="3">
    <source>
        <dbReference type="Proteomes" id="UP000184518"/>
    </source>
</evidence>
<dbReference type="RefSeq" id="WP_072954714.1">
    <property type="nucleotide sequence ID" value="NZ_FQUT01000003.1"/>
</dbReference>
<keyword evidence="1" id="KW-0732">Signal</keyword>
<protein>
    <submittedName>
        <fullName evidence="2">Uncharacterized protein</fullName>
    </submittedName>
</protein>
<feature type="signal peptide" evidence="1">
    <location>
        <begin position="1"/>
        <end position="19"/>
    </location>
</feature>
<organism evidence="2 3">
    <name type="scientific">Chryseobacterium arachidis</name>
    <dbReference type="NCBI Taxonomy" id="1416778"/>
    <lineage>
        <taxon>Bacteria</taxon>
        <taxon>Pseudomonadati</taxon>
        <taxon>Bacteroidota</taxon>
        <taxon>Flavobacteriia</taxon>
        <taxon>Flavobacteriales</taxon>
        <taxon>Weeksellaceae</taxon>
        <taxon>Chryseobacterium group</taxon>
        <taxon>Chryseobacterium</taxon>
    </lineage>
</organism>
<reference evidence="3" key="1">
    <citation type="submission" date="2016-11" db="EMBL/GenBank/DDBJ databases">
        <authorList>
            <person name="Varghese N."/>
            <person name="Submissions S."/>
        </authorList>
    </citation>
    <scope>NUCLEOTIDE SEQUENCE [LARGE SCALE GENOMIC DNA]</scope>
    <source>
        <strain evidence="3">DSM 27619</strain>
    </source>
</reference>
<gene>
    <name evidence="2" type="ORF">SAMN05443633_103132</name>
</gene>
<dbReference type="AlphaFoldDB" id="A0A1M4ZE93"/>